<sequence length="178" mass="20519">MEMELRPSRGGFLRPFGCGRFIREYLLGNGPEGSPRIDPEKGAPQADINYEYKEALARATARERAERIISKQVVRGVDITEEYAEEIYQKQLRKVSRKFTHMRYHSFLMYFGVLKRLGWVEATERSEPSAIQDNYPPAPERTYYRLTEGGISAGDNLWANPLFTLYPEIGPSHVSRNK</sequence>
<protein>
    <submittedName>
        <fullName evidence="1">Uncharacterized protein</fullName>
    </submittedName>
</protein>
<evidence type="ECO:0000313" key="1">
    <source>
        <dbReference type="EMBL" id="XCH33986.1"/>
    </source>
</evidence>
<gene>
    <name evidence="1" type="ORF">ABV300_03665</name>
</gene>
<organism evidence="1">
    <name type="scientific">Dehalogenimonas sp. 4OHTPN</name>
    <dbReference type="NCBI Taxonomy" id="3166643"/>
    <lineage>
        <taxon>Bacteria</taxon>
        <taxon>Bacillati</taxon>
        <taxon>Chloroflexota</taxon>
        <taxon>Dehalococcoidia</taxon>
        <taxon>Dehalococcoidales</taxon>
        <taxon>Dehalococcoidaceae</taxon>
        <taxon>Dehalogenimonas</taxon>
    </lineage>
</organism>
<dbReference type="RefSeq" id="WP_353715174.1">
    <property type="nucleotide sequence ID" value="NZ_CP159307.1"/>
</dbReference>
<name>A0AAU8GAL1_9CHLR</name>
<dbReference type="AlphaFoldDB" id="A0AAU8GAL1"/>
<reference evidence="1" key="1">
    <citation type="submission" date="2024-06" db="EMBL/GenBank/DDBJ databases">
        <title>A Novel Isolate, Dehalogenimonas sp. Strain 4OHTPN, Dechlorinates Aromatic 4 Hydroxy chlorothalonil by a Novel Reductive Dehalogenase.</title>
        <authorList>
            <person name="Liu G."/>
        </authorList>
    </citation>
    <scope>NUCLEOTIDE SEQUENCE</scope>
    <source>
        <strain evidence="1">4OHTPN</strain>
    </source>
</reference>
<proteinExistence type="predicted"/>
<dbReference type="EMBL" id="CP159307">
    <property type="protein sequence ID" value="XCH33986.1"/>
    <property type="molecule type" value="Genomic_DNA"/>
</dbReference>
<accession>A0AAU8GAL1</accession>